<dbReference type="InterPro" id="IPR055357">
    <property type="entry name" value="LRR_At1g61320_AtMIF1"/>
</dbReference>
<dbReference type="PROSITE" id="PS50181">
    <property type="entry name" value="FBOX"/>
    <property type="match status" value="1"/>
</dbReference>
<dbReference type="PANTHER" id="PTHR34145">
    <property type="entry name" value="OS02G0105600 PROTEIN"/>
    <property type="match status" value="1"/>
</dbReference>
<dbReference type="GeneID" id="115982184"/>
<dbReference type="EnsemblPlants" id="QL03p058059:mrna">
    <property type="protein sequence ID" value="QL03p058059:mrna"/>
    <property type="gene ID" value="QL03p058059"/>
</dbReference>
<dbReference type="InterPro" id="IPR053772">
    <property type="entry name" value="At1g61320/At1g61330-like"/>
</dbReference>
<reference evidence="2 3" key="1">
    <citation type="journal article" date="2016" name="G3 (Bethesda)">
        <title>First Draft Assembly and Annotation of the Genome of a California Endemic Oak Quercus lobata Nee (Fagaceae).</title>
        <authorList>
            <person name="Sork V.L."/>
            <person name="Fitz-Gibbon S.T."/>
            <person name="Puiu D."/>
            <person name="Crepeau M."/>
            <person name="Gugger P.F."/>
            <person name="Sherman R."/>
            <person name="Stevens K."/>
            <person name="Langley C.H."/>
            <person name="Pellegrini M."/>
            <person name="Salzberg S.L."/>
        </authorList>
    </citation>
    <scope>NUCLEOTIDE SEQUENCE [LARGE SCALE GENOMIC DNA]</scope>
    <source>
        <strain evidence="2 3">cv. SW786</strain>
    </source>
</reference>
<dbReference type="EMBL" id="LRBV02000003">
    <property type="status" value="NOT_ANNOTATED_CDS"/>
    <property type="molecule type" value="Genomic_DNA"/>
</dbReference>
<proteinExistence type="predicted"/>
<dbReference type="SUPFAM" id="SSF81383">
    <property type="entry name" value="F-box domain"/>
    <property type="match status" value="1"/>
</dbReference>
<dbReference type="InterPro" id="IPR053781">
    <property type="entry name" value="F-box_AtFBL13-like"/>
</dbReference>
<reference evidence="2" key="2">
    <citation type="submission" date="2021-01" db="UniProtKB">
        <authorList>
            <consortium name="EnsemblPlants"/>
        </authorList>
    </citation>
    <scope>IDENTIFICATION</scope>
</reference>
<dbReference type="Pfam" id="PF23622">
    <property type="entry name" value="LRR_At1g61320_AtMIF1"/>
    <property type="match status" value="1"/>
</dbReference>
<dbReference type="InterPro" id="IPR032675">
    <property type="entry name" value="LRR_dom_sf"/>
</dbReference>
<dbReference type="FunCoup" id="A0A7N2L9E5">
    <property type="interactions" value="121"/>
</dbReference>
<dbReference type="CDD" id="cd22160">
    <property type="entry name" value="F-box_AtFBL13-like"/>
    <property type="match status" value="1"/>
</dbReference>
<dbReference type="Gene3D" id="3.80.10.10">
    <property type="entry name" value="Ribonuclease Inhibitor"/>
    <property type="match status" value="1"/>
</dbReference>
<dbReference type="AlphaFoldDB" id="A0A7N2L9E5"/>
<dbReference type="Pfam" id="PF00646">
    <property type="entry name" value="F-box"/>
    <property type="match status" value="1"/>
</dbReference>
<dbReference type="PANTHER" id="PTHR34145:SF79">
    <property type="entry name" value="F-BOX DOMAIN, FBD DOMAIN, LEUCINE-RICH REPEAT DOMAIN SUPERFAMILY"/>
    <property type="match status" value="1"/>
</dbReference>
<organism evidence="2 3">
    <name type="scientific">Quercus lobata</name>
    <name type="common">Valley oak</name>
    <dbReference type="NCBI Taxonomy" id="97700"/>
    <lineage>
        <taxon>Eukaryota</taxon>
        <taxon>Viridiplantae</taxon>
        <taxon>Streptophyta</taxon>
        <taxon>Embryophyta</taxon>
        <taxon>Tracheophyta</taxon>
        <taxon>Spermatophyta</taxon>
        <taxon>Magnoliopsida</taxon>
        <taxon>eudicotyledons</taxon>
        <taxon>Gunneridae</taxon>
        <taxon>Pentapetalae</taxon>
        <taxon>rosids</taxon>
        <taxon>fabids</taxon>
        <taxon>Fagales</taxon>
        <taxon>Fagaceae</taxon>
        <taxon>Quercus</taxon>
    </lineage>
</organism>
<dbReference type="Gramene" id="QL03p058059:mrna">
    <property type="protein sequence ID" value="QL03p058059:mrna"/>
    <property type="gene ID" value="QL03p058059"/>
</dbReference>
<dbReference type="InParanoid" id="A0A7N2L9E5"/>
<dbReference type="Proteomes" id="UP000594261">
    <property type="component" value="Chromosome 3"/>
</dbReference>
<keyword evidence="3" id="KW-1185">Reference proteome</keyword>
<evidence type="ECO:0000313" key="3">
    <source>
        <dbReference type="Proteomes" id="UP000594261"/>
    </source>
</evidence>
<dbReference type="InterPro" id="IPR036047">
    <property type="entry name" value="F-box-like_dom_sf"/>
</dbReference>
<dbReference type="Gene3D" id="1.20.1280.50">
    <property type="match status" value="1"/>
</dbReference>
<dbReference type="SUPFAM" id="SSF52058">
    <property type="entry name" value="L domain-like"/>
    <property type="match status" value="1"/>
</dbReference>
<protein>
    <recommendedName>
        <fullName evidence="1">F-box domain-containing protein</fullName>
    </recommendedName>
</protein>
<feature type="domain" description="F-box" evidence="1">
    <location>
        <begin position="28"/>
        <end position="86"/>
    </location>
</feature>
<accession>A0A7N2L9E5</accession>
<gene>
    <name evidence="2" type="primary">LOC115982184</name>
</gene>
<evidence type="ECO:0000313" key="2">
    <source>
        <dbReference type="EnsemblPlants" id="QL03p058059:mrna"/>
    </source>
</evidence>
<sequence>MAKRQTNLAKIVHPSSKITNQKRINLSQDRLSDLPDEILVSILSLLKLEERQRTSILSRRWRYLWTFVTCNLVFDKSRLQPVWEKYKCHEISIADFRTALYSERSKFIVWVNGVLELHQGDTIDEFRIFFDMDGTFSAVLDNWISFSRRKKVKKLSLNLLSLGRHKYSLTSQPFQSYSLESLTDLSLTSVEVTGEVLDYILSNCPFIEILHVEISRSLMNLKTSCPLPKLKHLKIIYCQNLKHIQIHAINLVSFKYFGCETTRILLGDIPNFVSLSVMDSYVGYSFKNRCPISHYFSQLETLELMILRFFRFPKLPKLRNLRLLKLDIHRLFMDGIPCCTSFLTASPMLQRIVLKFVGLNDPQMDGEINVWRDTCPHQCLKVVELIGFVGCFADMQLALYLINKATSLEKIIVYTQRLSLGEILHDSSYIKKKLAAATACAKKLETSLAPGVELLIL</sequence>
<dbReference type="RefSeq" id="XP_030960578.1">
    <property type="nucleotide sequence ID" value="XM_031104718.1"/>
</dbReference>
<dbReference type="InterPro" id="IPR001810">
    <property type="entry name" value="F-box_dom"/>
</dbReference>
<dbReference type="OMA" id="KCHEISI"/>
<evidence type="ECO:0000259" key="1">
    <source>
        <dbReference type="PROSITE" id="PS50181"/>
    </source>
</evidence>
<name>A0A7N2L9E5_QUELO</name>